<evidence type="ECO:0000313" key="1">
    <source>
        <dbReference type="EMBL" id="CBF86241.1"/>
    </source>
</evidence>
<dbReference type="RefSeq" id="XP_050468818.1">
    <property type="nucleotide sequence ID" value="XM_050612971.1"/>
</dbReference>
<dbReference type="AlphaFoldDB" id="C8VM16"/>
<proteinExistence type="predicted"/>
<name>C8VM16_EMENI</name>
<dbReference type="EMBL" id="BN001307">
    <property type="protein sequence ID" value="CBF86241.1"/>
    <property type="molecule type" value="Genomic_DNA"/>
</dbReference>
<sequence>MVQGRVTLLKLKGNLDNTLSGFWHSRSARLPLPGASLPIQSDWYFYQCLYLSI</sequence>
<organism evidence="1 2">
    <name type="scientific">Emericella nidulans (strain FGSC A4 / ATCC 38163 / CBS 112.46 / NRRL 194 / M139)</name>
    <name type="common">Aspergillus nidulans</name>
    <dbReference type="NCBI Taxonomy" id="227321"/>
    <lineage>
        <taxon>Eukaryota</taxon>
        <taxon>Fungi</taxon>
        <taxon>Dikarya</taxon>
        <taxon>Ascomycota</taxon>
        <taxon>Pezizomycotina</taxon>
        <taxon>Eurotiomycetes</taxon>
        <taxon>Eurotiomycetidae</taxon>
        <taxon>Eurotiales</taxon>
        <taxon>Aspergillaceae</taxon>
        <taxon>Aspergillus</taxon>
        <taxon>Aspergillus subgen. Nidulantes</taxon>
    </lineage>
</organism>
<dbReference type="GeneID" id="74896930"/>
<dbReference type="Proteomes" id="UP000000560">
    <property type="component" value="Chromosome VII"/>
</dbReference>
<reference evidence="2" key="2">
    <citation type="journal article" date="2009" name="Fungal Genet. Biol.">
        <title>The 2008 update of the Aspergillus nidulans genome annotation: a community effort.</title>
        <authorList>
            <person name="Wortman J.R."/>
            <person name="Gilsenan J.M."/>
            <person name="Joardar V."/>
            <person name="Deegan J."/>
            <person name="Clutterbuck J."/>
            <person name="Andersen M.R."/>
            <person name="Archer D."/>
            <person name="Bencina M."/>
            <person name="Braus G."/>
            <person name="Coutinho P."/>
            <person name="von Dohren H."/>
            <person name="Doonan J."/>
            <person name="Driessen A.J."/>
            <person name="Durek P."/>
            <person name="Espeso E."/>
            <person name="Fekete E."/>
            <person name="Flipphi M."/>
            <person name="Estrada C.G."/>
            <person name="Geysens S."/>
            <person name="Goldman G."/>
            <person name="de Groot P.W."/>
            <person name="Hansen K."/>
            <person name="Harris S.D."/>
            <person name="Heinekamp T."/>
            <person name="Helmstaedt K."/>
            <person name="Henrissat B."/>
            <person name="Hofmann G."/>
            <person name="Homan T."/>
            <person name="Horio T."/>
            <person name="Horiuchi H."/>
            <person name="James S."/>
            <person name="Jones M."/>
            <person name="Karaffa L."/>
            <person name="Karanyi Z."/>
            <person name="Kato M."/>
            <person name="Keller N."/>
            <person name="Kelly D.E."/>
            <person name="Kiel J.A."/>
            <person name="Kim J.M."/>
            <person name="van der Klei I.J."/>
            <person name="Klis F.M."/>
            <person name="Kovalchuk A."/>
            <person name="Krasevec N."/>
            <person name="Kubicek C.P."/>
            <person name="Liu B."/>
            <person name="Maccabe A."/>
            <person name="Meyer V."/>
            <person name="Mirabito P."/>
            <person name="Miskei M."/>
            <person name="Mos M."/>
            <person name="Mullins J."/>
            <person name="Nelson D.R."/>
            <person name="Nielsen J."/>
            <person name="Oakley B.R."/>
            <person name="Osmani S.A."/>
            <person name="Pakula T."/>
            <person name="Paszewski A."/>
            <person name="Paulsen I."/>
            <person name="Pilsyk S."/>
            <person name="Pocsi I."/>
            <person name="Punt P.J."/>
            <person name="Ram A.F."/>
            <person name="Ren Q."/>
            <person name="Robellet X."/>
            <person name="Robson G."/>
            <person name="Seiboth B."/>
            <person name="van Solingen P."/>
            <person name="Specht T."/>
            <person name="Sun J."/>
            <person name="Taheri-Talesh N."/>
            <person name="Takeshita N."/>
            <person name="Ussery D."/>
            <person name="vanKuyk P.A."/>
            <person name="Visser H."/>
            <person name="van de Vondervoort P.J."/>
            <person name="de Vries R.P."/>
            <person name="Walton J."/>
            <person name="Xiang X."/>
            <person name="Xiong Y."/>
            <person name="Zeng A.P."/>
            <person name="Brandt B.W."/>
            <person name="Cornell M.J."/>
            <person name="van den Hondel C.A."/>
            <person name="Visser J."/>
            <person name="Oliver S.G."/>
            <person name="Turner G."/>
        </authorList>
    </citation>
    <scope>GENOME REANNOTATION</scope>
    <source>
        <strain evidence="2">FGSC A4 / ATCC 38163 / CBS 112.46 / NRRL 194 / M139</strain>
    </source>
</reference>
<protein>
    <submittedName>
        <fullName evidence="1">Uncharacterized protein</fullName>
    </submittedName>
</protein>
<keyword evidence="2" id="KW-1185">Reference proteome</keyword>
<dbReference type="KEGG" id="ani:ANIA_11328"/>
<reference evidence="2" key="1">
    <citation type="journal article" date="2005" name="Nature">
        <title>Sequencing of Aspergillus nidulans and comparative analysis with A. fumigatus and A. oryzae.</title>
        <authorList>
            <person name="Galagan J.E."/>
            <person name="Calvo S.E."/>
            <person name="Cuomo C."/>
            <person name="Ma L.J."/>
            <person name="Wortman J.R."/>
            <person name="Batzoglou S."/>
            <person name="Lee S.I."/>
            <person name="Basturkmen M."/>
            <person name="Spevak C.C."/>
            <person name="Clutterbuck J."/>
            <person name="Kapitonov V."/>
            <person name="Jurka J."/>
            <person name="Scazzocchio C."/>
            <person name="Farman M."/>
            <person name="Butler J."/>
            <person name="Purcell S."/>
            <person name="Harris S."/>
            <person name="Braus G.H."/>
            <person name="Draht O."/>
            <person name="Busch S."/>
            <person name="D'Enfert C."/>
            <person name="Bouchier C."/>
            <person name="Goldman G.H."/>
            <person name="Bell-Pedersen D."/>
            <person name="Griffiths-Jones S."/>
            <person name="Doonan J.H."/>
            <person name="Yu J."/>
            <person name="Vienken K."/>
            <person name="Pain A."/>
            <person name="Freitag M."/>
            <person name="Selker E.U."/>
            <person name="Archer D.B."/>
            <person name="Penalva M.A."/>
            <person name="Oakley B.R."/>
            <person name="Momany M."/>
            <person name="Tanaka T."/>
            <person name="Kumagai T."/>
            <person name="Asai K."/>
            <person name="Machida M."/>
            <person name="Nierman W.C."/>
            <person name="Denning D.W."/>
            <person name="Caddick M."/>
            <person name="Hynes M."/>
            <person name="Paoletti M."/>
            <person name="Fischer R."/>
            <person name="Miller B."/>
            <person name="Dyer P."/>
            <person name="Sachs M.S."/>
            <person name="Osmani S.A."/>
            <person name="Birren B.W."/>
        </authorList>
    </citation>
    <scope>NUCLEOTIDE SEQUENCE [LARGE SCALE GENOMIC DNA]</scope>
    <source>
        <strain evidence="2">FGSC A4 / ATCC 38163 / CBS 112.46 / NRRL 194 / M139</strain>
    </source>
</reference>
<gene>
    <name evidence="1" type="ORF">ANIA_11328</name>
</gene>
<dbReference type="HOGENOM" id="CLU_3068658_0_0_1"/>
<accession>C8VM16</accession>
<dbReference type="InParanoid" id="C8VM16"/>
<evidence type="ECO:0000313" key="2">
    <source>
        <dbReference type="Proteomes" id="UP000000560"/>
    </source>
</evidence>